<comment type="similarity">
    <text evidence="2 6">Belongs to the CDC50/LEM3 family.</text>
</comment>
<dbReference type="WBParaSite" id="TCONS_00012954.p1">
    <property type="protein sequence ID" value="TCONS_00012954.p1"/>
    <property type="gene ID" value="XLOC_008741"/>
</dbReference>
<accession>A0A0K0ENE6</accession>
<reference evidence="9" key="1">
    <citation type="submission" date="2015-08" db="UniProtKB">
        <authorList>
            <consortium name="WormBaseParasite"/>
        </authorList>
    </citation>
    <scope>IDENTIFICATION</scope>
</reference>
<evidence type="ECO:0000313" key="9">
    <source>
        <dbReference type="WBParaSite" id="SSTP_0001098300.1"/>
    </source>
</evidence>
<dbReference type="InterPro" id="IPR005045">
    <property type="entry name" value="CDC50/LEM3_fam"/>
</dbReference>
<evidence type="ECO:0000256" key="6">
    <source>
        <dbReference type="PIRNR" id="PIRNR015840"/>
    </source>
</evidence>
<dbReference type="GO" id="GO:0005783">
    <property type="term" value="C:endoplasmic reticulum"/>
    <property type="evidence" value="ECO:0007669"/>
    <property type="project" value="TreeGrafter"/>
</dbReference>
<dbReference type="GO" id="GO:0005794">
    <property type="term" value="C:Golgi apparatus"/>
    <property type="evidence" value="ECO:0007669"/>
    <property type="project" value="TreeGrafter"/>
</dbReference>
<organism evidence="9">
    <name type="scientific">Strongyloides stercoralis</name>
    <name type="common">Threadworm</name>
    <dbReference type="NCBI Taxonomy" id="6248"/>
    <lineage>
        <taxon>Eukaryota</taxon>
        <taxon>Metazoa</taxon>
        <taxon>Ecdysozoa</taxon>
        <taxon>Nematoda</taxon>
        <taxon>Chromadorea</taxon>
        <taxon>Rhabditida</taxon>
        <taxon>Tylenchina</taxon>
        <taxon>Panagrolaimomorpha</taxon>
        <taxon>Strongyloidoidea</taxon>
        <taxon>Strongyloididae</taxon>
        <taxon>Strongyloides</taxon>
    </lineage>
</organism>
<dbReference type="PANTHER" id="PTHR10926">
    <property type="entry name" value="CELL CYCLE CONTROL PROTEIN 50"/>
    <property type="match status" value="1"/>
</dbReference>
<evidence type="ECO:0000256" key="3">
    <source>
        <dbReference type="ARBA" id="ARBA00022692"/>
    </source>
</evidence>
<dbReference type="GO" id="GO:0005886">
    <property type="term" value="C:plasma membrane"/>
    <property type="evidence" value="ECO:0007669"/>
    <property type="project" value="TreeGrafter"/>
</dbReference>
<evidence type="ECO:0000256" key="5">
    <source>
        <dbReference type="ARBA" id="ARBA00023136"/>
    </source>
</evidence>
<comment type="subcellular location">
    <subcellularLocation>
        <location evidence="1">Membrane</location>
    </subcellularLocation>
</comment>
<protein>
    <submittedName>
        <fullName evidence="9 10">Cell cycle control protein 50A</fullName>
    </submittedName>
</protein>
<feature type="transmembrane region" description="Helical" evidence="7">
    <location>
        <begin position="36"/>
        <end position="61"/>
    </location>
</feature>
<dbReference type="Pfam" id="PF03381">
    <property type="entry name" value="CDC50"/>
    <property type="match status" value="1"/>
</dbReference>
<keyword evidence="8" id="KW-1185">Reference proteome</keyword>
<dbReference type="Proteomes" id="UP000035681">
    <property type="component" value="Unplaced"/>
</dbReference>
<evidence type="ECO:0000313" key="10">
    <source>
        <dbReference type="WBParaSite" id="TCONS_00012954.p1"/>
    </source>
</evidence>
<evidence type="ECO:0000256" key="2">
    <source>
        <dbReference type="ARBA" id="ARBA00009457"/>
    </source>
</evidence>
<dbReference type="STRING" id="6248.A0A0K0ENE6"/>
<feature type="transmembrane region" description="Helical" evidence="7">
    <location>
        <begin position="333"/>
        <end position="354"/>
    </location>
</feature>
<keyword evidence="3 7" id="KW-0812">Transmembrane</keyword>
<keyword evidence="4 7" id="KW-1133">Transmembrane helix</keyword>
<dbReference type="AlphaFoldDB" id="A0A0K0ENE6"/>
<evidence type="ECO:0000256" key="4">
    <source>
        <dbReference type="ARBA" id="ARBA00022989"/>
    </source>
</evidence>
<name>A0A0K0ENE6_STRER</name>
<sequence>MHSTVIPKIASKSGLQNKPQESKWIQQNLPSYRPQYSFICSISFIICIGIGCLVMTLVIMINLNTMEEISIDYTDCYKENISKIIEKDEKYILSYHKTTFDEYNNTICTFRFELLKEIKGNIIFQYSLHKFYQNWKSYFDDRSDYQLEGHPQSIDGCKKFKIDQKTQLPIAPCGSIANTMFNDTFKLLIFDNQNYLYQIPWDAEDIIWSIDKKKKFKNPKIKKGQTLCDAFSNTTKPPNWRTEICKLGNNDTGYGFQNVDFIIWMKSAALPKFRKNYRSLIQKDKMFKNGLPIGLYQLDINYSYNVESYNATKRFIITTSGLLPSKNNFLYKAYAVITGFLFGSAIIFGILDFINKKII</sequence>
<dbReference type="WBParaSite" id="SSTP_0001098300.1">
    <property type="protein sequence ID" value="SSTP_0001098300.1"/>
    <property type="gene ID" value="SSTP_0001098300"/>
</dbReference>
<evidence type="ECO:0000313" key="8">
    <source>
        <dbReference type="Proteomes" id="UP000035681"/>
    </source>
</evidence>
<dbReference type="PIRSF" id="PIRSF015840">
    <property type="entry name" value="DUF284_TM_euk"/>
    <property type="match status" value="1"/>
</dbReference>
<evidence type="ECO:0000256" key="1">
    <source>
        <dbReference type="ARBA" id="ARBA00004370"/>
    </source>
</evidence>
<evidence type="ECO:0000256" key="7">
    <source>
        <dbReference type="SAM" id="Phobius"/>
    </source>
</evidence>
<dbReference type="PANTHER" id="PTHR10926:SF23">
    <property type="entry name" value="CELL CYCLE CONTROL PROTEIN 50A"/>
    <property type="match status" value="1"/>
</dbReference>
<proteinExistence type="inferred from homology"/>
<keyword evidence="5 6" id="KW-0472">Membrane</keyword>